<name>A0ACD0NNR4_9BASI</name>
<protein>
    <submittedName>
        <fullName evidence="1">Uncharacterized protein</fullName>
    </submittedName>
</protein>
<sequence>MGSLPWVCPLILSYPFLPTEPRGREGAGPVGRSSPKGGTRSPSPPPLFLKKRTFDRKWRLEIRTDAVVSDHG</sequence>
<organism evidence="1 2">
    <name type="scientific">Violaceomyces palustris</name>
    <dbReference type="NCBI Taxonomy" id="1673888"/>
    <lineage>
        <taxon>Eukaryota</taxon>
        <taxon>Fungi</taxon>
        <taxon>Dikarya</taxon>
        <taxon>Basidiomycota</taxon>
        <taxon>Ustilaginomycotina</taxon>
        <taxon>Ustilaginomycetes</taxon>
        <taxon>Violaceomycetales</taxon>
        <taxon>Violaceomycetaceae</taxon>
        <taxon>Violaceomyces</taxon>
    </lineage>
</organism>
<dbReference type="EMBL" id="KZ820429">
    <property type="protein sequence ID" value="PWN47449.1"/>
    <property type="molecule type" value="Genomic_DNA"/>
</dbReference>
<evidence type="ECO:0000313" key="1">
    <source>
        <dbReference type="EMBL" id="PWN47449.1"/>
    </source>
</evidence>
<reference evidence="1 2" key="1">
    <citation type="journal article" date="2018" name="Mol. Biol. Evol.">
        <title>Broad Genomic Sampling Reveals a Smut Pathogenic Ancestry of the Fungal Clade Ustilaginomycotina.</title>
        <authorList>
            <person name="Kijpornyongpan T."/>
            <person name="Mondo S.J."/>
            <person name="Barry K."/>
            <person name="Sandor L."/>
            <person name="Lee J."/>
            <person name="Lipzen A."/>
            <person name="Pangilinan J."/>
            <person name="LaButti K."/>
            <person name="Hainaut M."/>
            <person name="Henrissat B."/>
            <person name="Grigoriev I.V."/>
            <person name="Spatafora J.W."/>
            <person name="Aime M.C."/>
        </authorList>
    </citation>
    <scope>NUCLEOTIDE SEQUENCE [LARGE SCALE GENOMIC DNA]</scope>
    <source>
        <strain evidence="1 2">SA 807</strain>
    </source>
</reference>
<evidence type="ECO:0000313" key="2">
    <source>
        <dbReference type="Proteomes" id="UP000245626"/>
    </source>
</evidence>
<gene>
    <name evidence="1" type="ORF">IE53DRAFT_249690</name>
</gene>
<dbReference type="Proteomes" id="UP000245626">
    <property type="component" value="Unassembled WGS sequence"/>
</dbReference>
<proteinExistence type="predicted"/>
<accession>A0ACD0NNR4</accession>
<keyword evidence="2" id="KW-1185">Reference proteome</keyword>